<evidence type="ECO:0000313" key="1">
    <source>
        <dbReference type="EMBL" id="KAK0413458.1"/>
    </source>
</evidence>
<name>A0AA39HYU0_9BILA</name>
<dbReference type="EMBL" id="JAUCMV010000003">
    <property type="protein sequence ID" value="KAK0413458.1"/>
    <property type="molecule type" value="Genomic_DNA"/>
</dbReference>
<comment type="caution">
    <text evidence="1">The sequence shown here is derived from an EMBL/GenBank/DDBJ whole genome shotgun (WGS) entry which is preliminary data.</text>
</comment>
<gene>
    <name evidence="1" type="ORF">QR680_006821</name>
</gene>
<reference evidence="1" key="1">
    <citation type="submission" date="2023-06" db="EMBL/GenBank/DDBJ databases">
        <title>Genomic analysis of the entomopathogenic nematode Steinernema hermaphroditum.</title>
        <authorList>
            <person name="Schwarz E.M."/>
            <person name="Heppert J.K."/>
            <person name="Baniya A."/>
            <person name="Schwartz H.T."/>
            <person name="Tan C.-H."/>
            <person name="Antoshechkin I."/>
            <person name="Sternberg P.W."/>
            <person name="Goodrich-Blair H."/>
            <person name="Dillman A.R."/>
        </authorList>
    </citation>
    <scope>NUCLEOTIDE SEQUENCE</scope>
    <source>
        <strain evidence="1">PS9179</strain>
        <tissue evidence="1">Whole animal</tissue>
    </source>
</reference>
<keyword evidence="2" id="KW-1185">Reference proteome</keyword>
<dbReference type="Proteomes" id="UP001175271">
    <property type="component" value="Unassembled WGS sequence"/>
</dbReference>
<proteinExistence type="predicted"/>
<evidence type="ECO:0000313" key="2">
    <source>
        <dbReference type="Proteomes" id="UP001175271"/>
    </source>
</evidence>
<organism evidence="1 2">
    <name type="scientific">Steinernema hermaphroditum</name>
    <dbReference type="NCBI Taxonomy" id="289476"/>
    <lineage>
        <taxon>Eukaryota</taxon>
        <taxon>Metazoa</taxon>
        <taxon>Ecdysozoa</taxon>
        <taxon>Nematoda</taxon>
        <taxon>Chromadorea</taxon>
        <taxon>Rhabditida</taxon>
        <taxon>Tylenchina</taxon>
        <taxon>Panagrolaimomorpha</taxon>
        <taxon>Strongyloidoidea</taxon>
        <taxon>Steinernematidae</taxon>
        <taxon>Steinernema</taxon>
    </lineage>
</organism>
<accession>A0AA39HYU0</accession>
<sequence>MSEEKKVSTLRKQMGLYELMNPGWFDVRQASLVRGDGPDFIQITERTEVVGTETPVCIHTHHGFDHLDKGDLVILCGVREKTARPAILSGVEASSQLLSDQEHRWMFNGVVNSPLVTPRPLYPSTPEAIRVLLPRDTQIRLRARLQIPAILQRVKDATDHVAKAVHEGEVRLPDVGVMTLDLVTKVDPAYPWLHSELSLGCAHTEVSLDPDWIVVNATDRASSRRGWLLTLRPKDSSQWSSHIKMIKKANLVFERRRAVCFRQTPIFATAHRIINELKDAMDTSR</sequence>
<dbReference type="AlphaFoldDB" id="A0AA39HYU0"/>
<protein>
    <submittedName>
        <fullName evidence="1">Uncharacterized protein</fullName>
    </submittedName>
</protein>